<evidence type="ECO:0000313" key="3">
    <source>
        <dbReference type="Proteomes" id="UP000824264"/>
    </source>
</evidence>
<dbReference type="EMBL" id="DXGI01000030">
    <property type="protein sequence ID" value="HIW77697.1"/>
    <property type="molecule type" value="Genomic_DNA"/>
</dbReference>
<keyword evidence="1" id="KW-0812">Transmembrane</keyword>
<reference evidence="2" key="2">
    <citation type="submission" date="2021-04" db="EMBL/GenBank/DDBJ databases">
        <authorList>
            <person name="Gilroy R."/>
        </authorList>
    </citation>
    <scope>NUCLEOTIDE SEQUENCE</scope>
    <source>
        <strain evidence="2">ChiSxjej5B17-1746</strain>
    </source>
</reference>
<comment type="caution">
    <text evidence="2">The sequence shown here is derived from an EMBL/GenBank/DDBJ whole genome shotgun (WGS) entry which is preliminary data.</text>
</comment>
<proteinExistence type="predicted"/>
<keyword evidence="1" id="KW-1133">Transmembrane helix</keyword>
<dbReference type="AlphaFoldDB" id="A0A9D1U7R4"/>
<sequence length="71" mass="7339">MDFSVLMDSQSGVVALGMAAVSGVCAFICAFLPAPTETSGVAYKLLYGLLNWLGCNKGRAKNADDAEHGGK</sequence>
<feature type="transmembrane region" description="Helical" evidence="1">
    <location>
        <begin position="12"/>
        <end position="34"/>
    </location>
</feature>
<name>A0A9D1U7R4_9BACT</name>
<gene>
    <name evidence="2" type="ORF">H9874_00935</name>
</gene>
<protein>
    <submittedName>
        <fullName evidence="2">Uncharacterized protein</fullName>
    </submittedName>
</protein>
<accession>A0A9D1U7R4</accession>
<reference evidence="2" key="1">
    <citation type="journal article" date="2021" name="PeerJ">
        <title>Extensive microbial diversity within the chicken gut microbiome revealed by metagenomics and culture.</title>
        <authorList>
            <person name="Gilroy R."/>
            <person name="Ravi A."/>
            <person name="Getino M."/>
            <person name="Pursley I."/>
            <person name="Horton D.L."/>
            <person name="Alikhan N.F."/>
            <person name="Baker D."/>
            <person name="Gharbi K."/>
            <person name="Hall N."/>
            <person name="Watson M."/>
            <person name="Adriaenssens E.M."/>
            <person name="Foster-Nyarko E."/>
            <person name="Jarju S."/>
            <person name="Secka A."/>
            <person name="Antonio M."/>
            <person name="Oren A."/>
            <person name="Chaudhuri R.R."/>
            <person name="La Ragione R."/>
            <person name="Hildebrand F."/>
            <person name="Pallen M.J."/>
        </authorList>
    </citation>
    <scope>NUCLEOTIDE SEQUENCE</scope>
    <source>
        <strain evidence="2">ChiSxjej5B17-1746</strain>
    </source>
</reference>
<dbReference type="Proteomes" id="UP000824264">
    <property type="component" value="Unassembled WGS sequence"/>
</dbReference>
<keyword evidence="1" id="KW-0472">Membrane</keyword>
<organism evidence="2 3">
    <name type="scientific">Candidatus Bilophila faecipullorum</name>
    <dbReference type="NCBI Taxonomy" id="2838482"/>
    <lineage>
        <taxon>Bacteria</taxon>
        <taxon>Pseudomonadati</taxon>
        <taxon>Thermodesulfobacteriota</taxon>
        <taxon>Desulfovibrionia</taxon>
        <taxon>Desulfovibrionales</taxon>
        <taxon>Desulfovibrionaceae</taxon>
        <taxon>Bilophila</taxon>
    </lineage>
</organism>
<evidence type="ECO:0000313" key="2">
    <source>
        <dbReference type="EMBL" id="HIW77697.1"/>
    </source>
</evidence>
<evidence type="ECO:0000256" key="1">
    <source>
        <dbReference type="SAM" id="Phobius"/>
    </source>
</evidence>